<dbReference type="EMBL" id="CP024087">
    <property type="protein sequence ID" value="AYF29303.1"/>
    <property type="molecule type" value="Genomic_DNA"/>
</dbReference>
<evidence type="ECO:0000256" key="1">
    <source>
        <dbReference type="SAM" id="Coils"/>
    </source>
</evidence>
<sequence length="195" mass="21182">MTQHAPVHPFTGLTAIGFRRNGDPIWPVRGGSGEGEGGTGGTGGGNEGGQGQEGEGGEQKPEIDWKAKAREWERKSKANADAAKRLAEIEEANKTEAEKVAERLAKAEQTAREAEAKTLRREVALEHHLSGDDAALLDAITDEAAMRRLAERLAKGADDRRRRNNHVPREGSNQHSGKPSTDMREFARNLFGRAD</sequence>
<organism evidence="3 4">
    <name type="scientific">Micromonospora tulbaghiae</name>
    <dbReference type="NCBI Taxonomy" id="479978"/>
    <lineage>
        <taxon>Bacteria</taxon>
        <taxon>Bacillati</taxon>
        <taxon>Actinomycetota</taxon>
        <taxon>Actinomycetes</taxon>
        <taxon>Micromonosporales</taxon>
        <taxon>Micromonosporaceae</taxon>
        <taxon>Micromonospora</taxon>
    </lineage>
</organism>
<gene>
    <name evidence="3" type="ORF">CSH63_17895</name>
</gene>
<feature type="coiled-coil region" evidence="1">
    <location>
        <begin position="79"/>
        <end position="117"/>
    </location>
</feature>
<feature type="compositionally biased region" description="Gly residues" evidence="2">
    <location>
        <begin position="30"/>
        <end position="54"/>
    </location>
</feature>
<proteinExistence type="predicted"/>
<dbReference type="Proteomes" id="UP000267804">
    <property type="component" value="Chromosome"/>
</dbReference>
<reference evidence="3 4" key="1">
    <citation type="submission" date="2017-10" db="EMBL/GenBank/DDBJ databases">
        <title>Integration of genomic and chemical information greatly accelerates assignment of the full stereostructure of myelolactone, a potent inhibitor of myeloma from a marine-derived Micromonospora.</title>
        <authorList>
            <person name="Kim M.C."/>
            <person name="Machado H."/>
            <person name="Jensen P.R."/>
            <person name="Fenical W."/>
        </authorList>
    </citation>
    <scope>NUCLEOTIDE SEQUENCE [LARGE SCALE GENOMIC DNA]</scope>
    <source>
        <strain evidence="3 4">CNY-010</strain>
    </source>
</reference>
<evidence type="ECO:0000256" key="2">
    <source>
        <dbReference type="SAM" id="MobiDB-lite"/>
    </source>
</evidence>
<name>A0A386WMN3_9ACTN</name>
<feature type="region of interest" description="Disordered" evidence="2">
    <location>
        <begin position="14"/>
        <end position="62"/>
    </location>
</feature>
<protein>
    <recommendedName>
        <fullName evidence="5">DUF4355 domain-containing protein</fullName>
    </recommendedName>
</protein>
<dbReference type="AlphaFoldDB" id="A0A386WMN3"/>
<evidence type="ECO:0008006" key="5">
    <source>
        <dbReference type="Google" id="ProtNLM"/>
    </source>
</evidence>
<evidence type="ECO:0000313" key="3">
    <source>
        <dbReference type="EMBL" id="AYF29303.1"/>
    </source>
</evidence>
<evidence type="ECO:0000313" key="4">
    <source>
        <dbReference type="Proteomes" id="UP000267804"/>
    </source>
</evidence>
<accession>A0A386WMN3</accession>
<feature type="region of interest" description="Disordered" evidence="2">
    <location>
        <begin position="153"/>
        <end position="195"/>
    </location>
</feature>
<dbReference type="KEGG" id="mtua:CSH63_17895"/>
<dbReference type="RefSeq" id="WP_120571270.1">
    <property type="nucleotide sequence ID" value="NZ_CP024087.1"/>
</dbReference>
<keyword evidence="1" id="KW-0175">Coiled coil</keyword>